<evidence type="ECO:0000256" key="2">
    <source>
        <dbReference type="ARBA" id="ARBA00004496"/>
    </source>
</evidence>
<keyword evidence="6" id="KW-0694">RNA-binding</keyword>
<dbReference type="GO" id="GO:0005687">
    <property type="term" value="C:U4 snRNP"/>
    <property type="evidence" value="ECO:0007669"/>
    <property type="project" value="TreeGrafter"/>
</dbReference>
<keyword evidence="8" id="KW-0539">Nucleus</keyword>
<dbReference type="AlphaFoldDB" id="A0A7S4WC68"/>
<proteinExistence type="inferred from homology"/>
<dbReference type="CDD" id="cd01717">
    <property type="entry name" value="Sm_B"/>
    <property type="match status" value="1"/>
</dbReference>
<evidence type="ECO:0000256" key="5">
    <source>
        <dbReference type="ARBA" id="ARBA00022664"/>
    </source>
</evidence>
<evidence type="ECO:0000256" key="11">
    <source>
        <dbReference type="SAM" id="MobiDB-lite"/>
    </source>
</evidence>
<dbReference type="EMBL" id="HBNR01083039">
    <property type="protein sequence ID" value="CAE4660408.1"/>
    <property type="molecule type" value="Transcribed_RNA"/>
</dbReference>
<comment type="subcellular location">
    <subcellularLocation>
        <location evidence="2">Cytoplasm</location>
    </subcellularLocation>
    <subcellularLocation>
        <location evidence="1">Nucleus</location>
    </subcellularLocation>
</comment>
<name>A0A7S4WC68_9DINO</name>
<evidence type="ECO:0000256" key="7">
    <source>
        <dbReference type="ARBA" id="ARBA00023187"/>
    </source>
</evidence>
<dbReference type="GO" id="GO:0071004">
    <property type="term" value="C:U2-type prespliceosome"/>
    <property type="evidence" value="ECO:0007669"/>
    <property type="project" value="TreeGrafter"/>
</dbReference>
<dbReference type="GO" id="GO:0005685">
    <property type="term" value="C:U1 snRNP"/>
    <property type="evidence" value="ECO:0007669"/>
    <property type="project" value="TreeGrafter"/>
</dbReference>
<keyword evidence="7" id="KW-0508">mRNA splicing</keyword>
<dbReference type="Gene3D" id="2.30.30.100">
    <property type="match status" value="1"/>
</dbReference>
<dbReference type="GO" id="GO:0005686">
    <property type="term" value="C:U2 snRNP"/>
    <property type="evidence" value="ECO:0007669"/>
    <property type="project" value="TreeGrafter"/>
</dbReference>
<comment type="similarity">
    <text evidence="3">Belongs to the snRNP SmB/SmN family.</text>
</comment>
<keyword evidence="9" id="KW-0687">Ribonucleoprotein</keyword>
<evidence type="ECO:0000256" key="3">
    <source>
        <dbReference type="ARBA" id="ARBA00009123"/>
    </source>
</evidence>
<dbReference type="PANTHER" id="PTHR10701:SF0">
    <property type="entry name" value="SMALL NUCLEAR RIBONUCLEOPROTEIN-ASSOCIATED PROTEIN B"/>
    <property type="match status" value="1"/>
</dbReference>
<evidence type="ECO:0000256" key="1">
    <source>
        <dbReference type="ARBA" id="ARBA00004123"/>
    </source>
</evidence>
<feature type="compositionally biased region" description="Low complexity" evidence="11">
    <location>
        <begin position="103"/>
        <end position="123"/>
    </location>
</feature>
<dbReference type="InterPro" id="IPR047575">
    <property type="entry name" value="Sm"/>
</dbReference>
<evidence type="ECO:0000259" key="12">
    <source>
        <dbReference type="PROSITE" id="PS52002"/>
    </source>
</evidence>
<dbReference type="GO" id="GO:0005737">
    <property type="term" value="C:cytoplasm"/>
    <property type="evidence" value="ECO:0007669"/>
    <property type="project" value="UniProtKB-SubCell"/>
</dbReference>
<evidence type="ECO:0000256" key="8">
    <source>
        <dbReference type="ARBA" id="ARBA00023242"/>
    </source>
</evidence>
<sequence>MGKVKQTRRKLSQFFNWRVSATLLDGRVLVGTLMAVDKHVNLVLCNTEEYRKYKVKGHPEGKELKRMLGLVVARGRNVLYVQPEALQKEELVETDKPQKKAAPKAAPAAPAAAAASGPAAAKPGGLPSLPPGLLATLPGLQGLAGLRPPAGLLPPGGFPGLGGGIPGLPGMPGPPQVNPQMLAALRATMPQPGAPGMPGMPPQPNPQMLAAMKAGMPLPQMP</sequence>
<dbReference type="GO" id="GO:0071013">
    <property type="term" value="C:catalytic step 2 spliceosome"/>
    <property type="evidence" value="ECO:0007669"/>
    <property type="project" value="TreeGrafter"/>
</dbReference>
<dbReference type="SMART" id="SM00651">
    <property type="entry name" value="Sm"/>
    <property type="match status" value="1"/>
</dbReference>
<dbReference type="InterPro" id="IPR001163">
    <property type="entry name" value="Sm_dom_euk/arc"/>
</dbReference>
<dbReference type="GO" id="GO:0046540">
    <property type="term" value="C:U4/U6 x U5 tri-snRNP complex"/>
    <property type="evidence" value="ECO:0007669"/>
    <property type="project" value="TreeGrafter"/>
</dbReference>
<organism evidence="13">
    <name type="scientific">Alexandrium monilatum</name>
    <dbReference type="NCBI Taxonomy" id="311494"/>
    <lineage>
        <taxon>Eukaryota</taxon>
        <taxon>Sar</taxon>
        <taxon>Alveolata</taxon>
        <taxon>Dinophyceae</taxon>
        <taxon>Gonyaulacales</taxon>
        <taxon>Pyrocystaceae</taxon>
        <taxon>Alexandrium</taxon>
    </lineage>
</organism>
<evidence type="ECO:0000313" key="13">
    <source>
        <dbReference type="EMBL" id="CAE4660408.1"/>
    </source>
</evidence>
<dbReference type="Pfam" id="PF01423">
    <property type="entry name" value="LSM"/>
    <property type="match status" value="1"/>
</dbReference>
<keyword evidence="5" id="KW-0507">mRNA processing</keyword>
<dbReference type="InterPro" id="IPR010920">
    <property type="entry name" value="LSM_dom_sf"/>
</dbReference>
<dbReference type="GO" id="GO:0003723">
    <property type="term" value="F:RNA binding"/>
    <property type="evidence" value="ECO:0007669"/>
    <property type="project" value="UniProtKB-KW"/>
</dbReference>
<dbReference type="PROSITE" id="PS52002">
    <property type="entry name" value="SM"/>
    <property type="match status" value="1"/>
</dbReference>
<dbReference type="GO" id="GO:0000398">
    <property type="term" value="P:mRNA splicing, via spliceosome"/>
    <property type="evidence" value="ECO:0007669"/>
    <property type="project" value="TreeGrafter"/>
</dbReference>
<feature type="domain" description="Sm" evidence="12">
    <location>
        <begin position="6"/>
        <end position="87"/>
    </location>
</feature>
<evidence type="ECO:0000256" key="4">
    <source>
        <dbReference type="ARBA" id="ARBA00022490"/>
    </source>
</evidence>
<feature type="region of interest" description="Disordered" evidence="11">
    <location>
        <begin position="90"/>
        <end position="123"/>
    </location>
</feature>
<dbReference type="SUPFAM" id="SSF50182">
    <property type="entry name" value="Sm-like ribonucleoproteins"/>
    <property type="match status" value="1"/>
</dbReference>
<dbReference type="PANTHER" id="PTHR10701">
    <property type="entry name" value="SMALL NUCLEAR RIBONUCLEOPROTEIN-ASSOCIATED PROTEIN B AND N"/>
    <property type="match status" value="1"/>
</dbReference>
<dbReference type="GO" id="GO:0005682">
    <property type="term" value="C:U5 snRNP"/>
    <property type="evidence" value="ECO:0007669"/>
    <property type="project" value="TreeGrafter"/>
</dbReference>
<dbReference type="InterPro" id="IPR050914">
    <property type="entry name" value="snRNP_SmB/NAA38-like"/>
</dbReference>
<evidence type="ECO:0000256" key="6">
    <source>
        <dbReference type="ARBA" id="ARBA00022884"/>
    </source>
</evidence>
<evidence type="ECO:0000256" key="9">
    <source>
        <dbReference type="ARBA" id="ARBA00023274"/>
    </source>
</evidence>
<dbReference type="GO" id="GO:0070990">
    <property type="term" value="F:snRNP binding"/>
    <property type="evidence" value="ECO:0007669"/>
    <property type="project" value="TreeGrafter"/>
</dbReference>
<gene>
    <name evidence="13" type="ORF">AMON00008_LOCUS59445</name>
</gene>
<reference evidence="13" key="1">
    <citation type="submission" date="2021-01" db="EMBL/GenBank/DDBJ databases">
        <authorList>
            <person name="Corre E."/>
            <person name="Pelletier E."/>
            <person name="Niang G."/>
            <person name="Scheremetjew M."/>
            <person name="Finn R."/>
            <person name="Kale V."/>
            <person name="Holt S."/>
            <person name="Cochrane G."/>
            <person name="Meng A."/>
            <person name="Brown T."/>
            <person name="Cohen L."/>
        </authorList>
    </citation>
    <scope>NUCLEOTIDE SEQUENCE</scope>
    <source>
        <strain evidence="13">CCMP3105</strain>
    </source>
</reference>
<keyword evidence="4" id="KW-0963">Cytoplasm</keyword>
<accession>A0A7S4WC68</accession>
<evidence type="ECO:0000256" key="10">
    <source>
        <dbReference type="ARBA" id="ARBA00041355"/>
    </source>
</evidence>
<protein>
    <recommendedName>
        <fullName evidence="10">Sm protein B</fullName>
    </recommendedName>
</protein>